<dbReference type="EMBL" id="CP036278">
    <property type="protein sequence ID" value="QDU57932.1"/>
    <property type="molecule type" value="Genomic_DNA"/>
</dbReference>
<name>A0A518AT84_9BACT</name>
<sequence length="70" mass="7967">MLNPYLKSERGRAQVWGIREDPGRYQMPPSKACARSRFLYGPGNLLGPGKVRQRWQLPLHEISSAGWLTS</sequence>
<gene>
    <name evidence="1" type="ORF">Pan181_41550</name>
</gene>
<proteinExistence type="predicted"/>
<evidence type="ECO:0000313" key="2">
    <source>
        <dbReference type="Proteomes" id="UP000315750"/>
    </source>
</evidence>
<accession>A0A518AT84</accession>
<keyword evidence="2" id="KW-1185">Reference proteome</keyword>
<reference evidence="1 2" key="1">
    <citation type="submission" date="2019-02" db="EMBL/GenBank/DDBJ databases">
        <title>Deep-cultivation of Planctomycetes and their phenomic and genomic characterization uncovers novel biology.</title>
        <authorList>
            <person name="Wiegand S."/>
            <person name="Jogler M."/>
            <person name="Boedeker C."/>
            <person name="Pinto D."/>
            <person name="Vollmers J."/>
            <person name="Rivas-Marin E."/>
            <person name="Kohn T."/>
            <person name="Peeters S.H."/>
            <person name="Heuer A."/>
            <person name="Rast P."/>
            <person name="Oberbeckmann S."/>
            <person name="Bunk B."/>
            <person name="Jeske O."/>
            <person name="Meyerdierks A."/>
            <person name="Storesund J.E."/>
            <person name="Kallscheuer N."/>
            <person name="Luecker S."/>
            <person name="Lage O.M."/>
            <person name="Pohl T."/>
            <person name="Merkel B.J."/>
            <person name="Hornburger P."/>
            <person name="Mueller R.-W."/>
            <person name="Bruemmer F."/>
            <person name="Labrenz M."/>
            <person name="Spormann A.M."/>
            <person name="Op den Camp H."/>
            <person name="Overmann J."/>
            <person name="Amann R."/>
            <person name="Jetten M.S.M."/>
            <person name="Mascher T."/>
            <person name="Medema M.H."/>
            <person name="Devos D.P."/>
            <person name="Kaster A.-K."/>
            <person name="Ovreas L."/>
            <person name="Rohde M."/>
            <person name="Galperin M.Y."/>
            <person name="Jogler C."/>
        </authorList>
    </citation>
    <scope>NUCLEOTIDE SEQUENCE [LARGE SCALE GENOMIC DNA]</scope>
    <source>
        <strain evidence="1 2">Pan181</strain>
    </source>
</reference>
<protein>
    <submittedName>
        <fullName evidence="1">Uncharacterized protein</fullName>
    </submittedName>
</protein>
<evidence type="ECO:0000313" key="1">
    <source>
        <dbReference type="EMBL" id="QDU57932.1"/>
    </source>
</evidence>
<dbReference type="KEGG" id="amuc:Pan181_41550"/>
<dbReference type="AlphaFoldDB" id="A0A518AT84"/>
<dbReference type="Proteomes" id="UP000315750">
    <property type="component" value="Chromosome"/>
</dbReference>
<organism evidence="1 2">
    <name type="scientific">Aeoliella mucimassa</name>
    <dbReference type="NCBI Taxonomy" id="2527972"/>
    <lineage>
        <taxon>Bacteria</taxon>
        <taxon>Pseudomonadati</taxon>
        <taxon>Planctomycetota</taxon>
        <taxon>Planctomycetia</taxon>
        <taxon>Pirellulales</taxon>
        <taxon>Lacipirellulaceae</taxon>
        <taxon>Aeoliella</taxon>
    </lineage>
</organism>